<comment type="similarity">
    <text evidence="2 5">Belongs to the DegT/DnrJ/EryC1 family.</text>
</comment>
<evidence type="ECO:0000256" key="3">
    <source>
        <dbReference type="PIRSR" id="PIRSR000390-1"/>
    </source>
</evidence>
<dbReference type="Pfam" id="PF01041">
    <property type="entry name" value="DegT_DnrJ_EryC1"/>
    <property type="match status" value="1"/>
</dbReference>
<keyword evidence="1 4" id="KW-0663">Pyridoxal phosphate</keyword>
<organism evidence="6 7">
    <name type="scientific">Pseudomonas cichorii</name>
    <dbReference type="NCBI Taxonomy" id="36746"/>
    <lineage>
        <taxon>Bacteria</taxon>
        <taxon>Pseudomonadati</taxon>
        <taxon>Pseudomonadota</taxon>
        <taxon>Gammaproteobacteria</taxon>
        <taxon>Pseudomonadales</taxon>
        <taxon>Pseudomonadaceae</taxon>
        <taxon>Pseudomonas</taxon>
    </lineage>
</organism>
<dbReference type="InterPro" id="IPR015421">
    <property type="entry name" value="PyrdxlP-dep_Trfase_major"/>
</dbReference>
<accession>A0A3M4W7F7</accession>
<protein>
    <submittedName>
        <fullName evidence="6">Bifunctional enzyme including aminotransferase and chitin synthase</fullName>
    </submittedName>
</protein>
<dbReference type="GO" id="GO:0000271">
    <property type="term" value="P:polysaccharide biosynthetic process"/>
    <property type="evidence" value="ECO:0007669"/>
    <property type="project" value="TreeGrafter"/>
</dbReference>
<reference evidence="6 7" key="1">
    <citation type="submission" date="2018-08" db="EMBL/GenBank/DDBJ databases">
        <title>Recombination of ecologically and evolutionarily significant loci maintains genetic cohesion in the Pseudomonas syringae species complex.</title>
        <authorList>
            <person name="Dillon M."/>
            <person name="Thakur S."/>
            <person name="Almeida R.N.D."/>
            <person name="Weir B.S."/>
            <person name="Guttman D.S."/>
        </authorList>
    </citation>
    <scope>NUCLEOTIDE SEQUENCE [LARGE SCALE GENOMIC DNA]</scope>
    <source>
        <strain evidence="6 7">ICMP 6917</strain>
    </source>
</reference>
<evidence type="ECO:0000256" key="1">
    <source>
        <dbReference type="ARBA" id="ARBA00022898"/>
    </source>
</evidence>
<dbReference type="EMBL" id="RBRY01000052">
    <property type="protein sequence ID" value="RMR59954.1"/>
    <property type="molecule type" value="Genomic_DNA"/>
</dbReference>
<dbReference type="InterPro" id="IPR015424">
    <property type="entry name" value="PyrdxlP-dep_Trfase"/>
</dbReference>
<comment type="caution">
    <text evidence="6">The sequence shown here is derived from an EMBL/GenBank/DDBJ whole genome shotgun (WGS) entry which is preliminary data.</text>
</comment>
<keyword evidence="6" id="KW-0808">Transferase</keyword>
<dbReference type="CDD" id="cd00616">
    <property type="entry name" value="AHBA_syn"/>
    <property type="match status" value="1"/>
</dbReference>
<feature type="active site" description="Proton acceptor" evidence="3">
    <location>
        <position position="196"/>
    </location>
</feature>
<dbReference type="Gene3D" id="3.40.640.10">
    <property type="entry name" value="Type I PLP-dependent aspartate aminotransferase-like (Major domain)"/>
    <property type="match status" value="1"/>
</dbReference>
<dbReference type="GO" id="GO:0030170">
    <property type="term" value="F:pyridoxal phosphate binding"/>
    <property type="evidence" value="ECO:0007669"/>
    <property type="project" value="TreeGrafter"/>
</dbReference>
<evidence type="ECO:0000256" key="4">
    <source>
        <dbReference type="PIRSR" id="PIRSR000390-2"/>
    </source>
</evidence>
<dbReference type="InterPro" id="IPR000653">
    <property type="entry name" value="DegT/StrS_aminotransferase"/>
</dbReference>
<sequence length="393" mass="42726">MTMNPHTLKPETDKRLGIVRPTFAPFEILAPRFKSSMDSGVVTNGGPQLKTFEARLSDYLSVPTLAFCNGEQALIALLMAADLKGKEVIVPSFTFVGSVHAIVIAGAIPVFAEIQSLDCPLADLSDIERKITENTGAILAVDVYGYANDYKSLEKLAKQNGLRLFIDSAPAFGSLYQGQRIGGFGDGQIFSFHATKPFNTLEGGCVCTNDTELMSRVAAIRNFGQSDQGECLYVGLNGKMSEINAIVGLAQLPSLELQLKCRRQAAARLIQGLEGIPGLNVCQPTGEQEPVWQYLPVRVDPEHYGMNRDELQHTMATANVMVRKYYSPACHLMPAYASPLQTDLKLTEELACSVLALPIYNDMSEAECDRIVALLYTLYLSGLPVVAHQGVAS</sequence>
<evidence type="ECO:0000313" key="7">
    <source>
        <dbReference type="Proteomes" id="UP000278332"/>
    </source>
</evidence>
<dbReference type="PIRSF" id="PIRSF000390">
    <property type="entry name" value="PLP_StrS"/>
    <property type="match status" value="1"/>
</dbReference>
<proteinExistence type="inferred from homology"/>
<name>A0A3M4W7F7_PSECI</name>
<evidence type="ECO:0000256" key="5">
    <source>
        <dbReference type="RuleBase" id="RU004508"/>
    </source>
</evidence>
<dbReference type="Proteomes" id="UP000278332">
    <property type="component" value="Unassembled WGS sequence"/>
</dbReference>
<dbReference type="InterPro" id="IPR015422">
    <property type="entry name" value="PyrdxlP-dep_Trfase_small"/>
</dbReference>
<feature type="modified residue" description="N6-(pyridoxal phosphate)lysine" evidence="4">
    <location>
        <position position="196"/>
    </location>
</feature>
<dbReference type="PANTHER" id="PTHR30244">
    <property type="entry name" value="TRANSAMINASE"/>
    <property type="match status" value="1"/>
</dbReference>
<gene>
    <name evidence="6" type="ORF">ALP84_01364</name>
</gene>
<dbReference type="Gene3D" id="3.90.1150.10">
    <property type="entry name" value="Aspartate Aminotransferase, domain 1"/>
    <property type="match status" value="1"/>
</dbReference>
<evidence type="ECO:0000313" key="6">
    <source>
        <dbReference type="EMBL" id="RMR59954.1"/>
    </source>
</evidence>
<dbReference type="SUPFAM" id="SSF53383">
    <property type="entry name" value="PLP-dependent transferases"/>
    <property type="match status" value="1"/>
</dbReference>
<evidence type="ECO:0000256" key="2">
    <source>
        <dbReference type="ARBA" id="ARBA00037999"/>
    </source>
</evidence>
<keyword evidence="6" id="KW-0032">Aminotransferase</keyword>
<dbReference type="AlphaFoldDB" id="A0A3M4W7F7"/>
<dbReference type="PANTHER" id="PTHR30244:SF9">
    <property type="entry name" value="PROTEIN RV3402C"/>
    <property type="match status" value="1"/>
</dbReference>
<dbReference type="GO" id="GO:0008483">
    <property type="term" value="F:transaminase activity"/>
    <property type="evidence" value="ECO:0007669"/>
    <property type="project" value="UniProtKB-KW"/>
</dbReference>